<gene>
    <name evidence="12" type="ORF">SKAU_G00256080</name>
</gene>
<keyword evidence="5" id="KW-0539">Nucleus</keyword>
<sequence>MEDHFPFPLWVEGDWDPGIPKLKNKLNIYFQSKKSKGDDCLVEYKSSDGQRAIVRFKTEEVRRRVFEKQGHELKVGQGVLKLTVTLPQSEEEEHSNFPGTSEEIYGDGPSTQTQDETKEMDTAQELETVSVLLENVPETMSREMIEMLVENISDTSAESGDFSLKISPDISVAVVSFKNSKEVPRFLSKCPSNKMFKRHRLSAKALDVPKSVKVEKRPPSVSTERLQLYTEREEGEELIQLEDEQSCSADGDGPSIQTQDETKETDTAQELETVSVLLENVPETMSREMIEMLVENISDTSAESGDFSLEIIPDISVAVVSFKNSKKVPHFLSKCPSNKMFQRHRLSARALEVTKSVKVDKIPPSVSTEHLQLYFEREGEVEEVIKLEDEQSAIITFRHPQGVNKVKKKSLCIQKTPIGVYSYYKSLGTALYGRERPTLNLPDSFTESMDSAVWKFLQEKKLVDEINENMAGNFCKVDLQSPEVHISPLPSLLKQKGLKAKHINGWKENATETFHLAISKFQSFECQVTPAVWTESETEIRAALTEAVVIVPALARGVVALAGLAKDVNSLKDVLVDSVVTATSRLERERDSIVVKASVAPSLYHILQQDGLPQKMAADYPELKITYSQEDEKLILSGLSSEAYAAKSKVLEEIVAMKRKVVEVEENVLAFLCEAGKEELWDSLFMAEGIKATYETDDRRVQVIGVTDQALCDAEKQLKTALGSYSIKVEDQNVLRKPEWQDLVNRLKESFNSPVKMVTVRRTGFDTKQEVVVSGFQSSVKAVGEELLNFMSKNTIIDVTMDIKSRAILKFIEAHKRKTWPEAVEKDVQVNFKYETRRPSITLHGPRAYVVKFKNLLQSVISSVHFDTVKITKAGAKKFFKDKQDMLVGMAAAKVGCVVQLVEEEEEEDEGFEVFADSVPSQKATPQARLATEVKQLRKVQTSPGQERVQTKEGLTIILSKGNIQDASTDVIVNILGGSLSLDSGTVSNAILLTAGPGLQSLVQAAAARDKSTEGSVLVTKGCNLKSEHVFHAITPHWKNGKGNTEKVLGGIVEECLDRAEELQQGSISFPAIGSGNLGFPKDLVASMFLGQILDFSSKKNPKDLREVVIVLHPSDAQTCQAFSNEFSKRFMGGVSVNQPNPAAASTQPGKGLFSKVTPISQGHEMSVGGVLLQVVTGDITKETTDAIVNSSNADFSLRSGVSKAILDAAGPAVDAECKQLVSQGNQEMITTQPGNLKSKKIIHIVGQTDITKITGSVKAVLKTCAQNKFASVSFPALGTGQGGVNASQVADAMLDAVADVVQQDPATSLQVVKLVVFQAPMLANFHSSMQKREGTATQKTVPTIVPKKLKLFLKPSDKEDKRRAKKFSLEGNTVDPAIFHLCGDSQESVEDGKRWIEDLVQKELDSHVVKDEAVLDLTQEDIKKILELQQRLQVSVKLQEGVPEASIIIEGLSRDVLKATSNIQDMLKKARDEETQNRDAELISNLVEWQYQQGGQFLSFDRLTNLQLEQAQGRDLPDVTITIHGQPYKVSLPNKLAMDSGGNQLQIKRIDKLEEQDDKTDKTHDLPQHWSPMPASEQCLMSPLQAGTKEHTEVLGLFQATCPRQVSKIERVQNPCLWKNLQILKQSMDRSNGHQNNEKRLFHGTSQPTIQHVNHRGFNRSYAGKNAAAIGNGTYFAVSASYSASNTYSVPDAQGQKYMYLCRVLTGDFTTGRGGMIVPPPKSNSSHLLYNSVTDNPTNPSMFVIFNDIQAYPEYLITFR</sequence>
<feature type="domain" description="Macro" evidence="11">
    <location>
        <begin position="944"/>
        <end position="1131"/>
    </location>
</feature>
<dbReference type="InterPro" id="IPR057051">
    <property type="entry name" value="PARP14_RPM_1"/>
</dbReference>
<dbReference type="CDD" id="cd01439">
    <property type="entry name" value="TCCD_inducible_PARP_like"/>
    <property type="match status" value="1"/>
</dbReference>
<dbReference type="InterPro" id="IPR057043">
    <property type="entry name" value="PARP14_KH_2"/>
</dbReference>
<dbReference type="PROSITE" id="PS51059">
    <property type="entry name" value="PARP_CATALYTIC"/>
    <property type="match status" value="1"/>
</dbReference>
<dbReference type="InterPro" id="IPR054596">
    <property type="entry name" value="PARP14_WWE"/>
</dbReference>
<reference evidence="12" key="1">
    <citation type="journal article" date="2023" name="Science">
        <title>Genome structures resolve the early diversification of teleost fishes.</title>
        <authorList>
            <person name="Parey E."/>
            <person name="Louis A."/>
            <person name="Montfort J."/>
            <person name="Bouchez O."/>
            <person name="Roques C."/>
            <person name="Iampietro C."/>
            <person name="Lluch J."/>
            <person name="Castinel A."/>
            <person name="Donnadieu C."/>
            <person name="Desvignes T."/>
            <person name="Floi Bucao C."/>
            <person name="Jouanno E."/>
            <person name="Wen M."/>
            <person name="Mejri S."/>
            <person name="Dirks R."/>
            <person name="Jansen H."/>
            <person name="Henkel C."/>
            <person name="Chen W.J."/>
            <person name="Zahm M."/>
            <person name="Cabau C."/>
            <person name="Klopp C."/>
            <person name="Thompson A.W."/>
            <person name="Robinson-Rechavi M."/>
            <person name="Braasch I."/>
            <person name="Lecointre G."/>
            <person name="Bobe J."/>
            <person name="Postlethwait J.H."/>
            <person name="Berthelot C."/>
            <person name="Roest Crollius H."/>
            <person name="Guiguen Y."/>
        </authorList>
    </citation>
    <scope>NUCLEOTIDE SEQUENCE</scope>
    <source>
        <strain evidence="12">WJC10195</strain>
    </source>
</reference>
<dbReference type="InterPro" id="IPR035979">
    <property type="entry name" value="RBD_domain_sf"/>
</dbReference>
<dbReference type="PROSITE" id="PS50918">
    <property type="entry name" value="WWE"/>
    <property type="match status" value="1"/>
</dbReference>
<keyword evidence="4 7" id="KW-0520">NAD</keyword>
<dbReference type="PANTHER" id="PTHR14453:SF89">
    <property type="entry name" value="PROTEIN MONO-ADP-RIBOSYLTRANSFERASE PARP14"/>
    <property type="match status" value="1"/>
</dbReference>
<dbReference type="PANTHER" id="PTHR14453">
    <property type="entry name" value="PARP/ZINC FINGER CCCH TYPE DOMAIN CONTAINING PROTEIN"/>
    <property type="match status" value="1"/>
</dbReference>
<dbReference type="InterPro" id="IPR004170">
    <property type="entry name" value="WWE_dom"/>
</dbReference>
<dbReference type="SUPFAM" id="SSF52949">
    <property type="entry name" value="Macro domain-like"/>
    <property type="match status" value="2"/>
</dbReference>
<evidence type="ECO:0000256" key="6">
    <source>
        <dbReference type="ARBA" id="ARBA00024347"/>
    </source>
</evidence>
<dbReference type="SUPFAM" id="SSF56399">
    <property type="entry name" value="ADP-ribosylation"/>
    <property type="match status" value="1"/>
</dbReference>
<dbReference type="InterPro" id="IPR043472">
    <property type="entry name" value="Macro_dom-like"/>
</dbReference>
<comment type="similarity">
    <text evidence="6">Belongs to the ARTD/PARP family.</text>
</comment>
<dbReference type="Pfam" id="PF23222">
    <property type="entry name" value="RRM_PARP14_1"/>
    <property type="match status" value="1"/>
</dbReference>
<dbReference type="GO" id="GO:0005737">
    <property type="term" value="C:cytoplasm"/>
    <property type="evidence" value="ECO:0007669"/>
    <property type="project" value="TreeGrafter"/>
</dbReference>
<dbReference type="PROSITE" id="PS51154">
    <property type="entry name" value="MACRO"/>
    <property type="match status" value="2"/>
</dbReference>
<feature type="domain" description="WWE" evidence="9">
    <location>
        <begin position="1476"/>
        <end position="1550"/>
    </location>
</feature>
<keyword evidence="3 7" id="KW-0808">Transferase</keyword>
<dbReference type="Proteomes" id="UP001152622">
    <property type="component" value="Chromosome 9"/>
</dbReference>
<dbReference type="Pfam" id="PF22005">
    <property type="entry name" value="WWE_1"/>
    <property type="match status" value="1"/>
</dbReference>
<dbReference type="InterPro" id="IPR012677">
    <property type="entry name" value="Nucleotide-bd_a/b_plait_sf"/>
</dbReference>
<dbReference type="SMART" id="SM00506">
    <property type="entry name" value="A1pp"/>
    <property type="match status" value="2"/>
</dbReference>
<dbReference type="Pfam" id="PF23085">
    <property type="entry name" value="RRM_PARP14_3"/>
    <property type="match status" value="1"/>
</dbReference>
<dbReference type="Pfam" id="PF01661">
    <property type="entry name" value="Macro"/>
    <property type="match status" value="2"/>
</dbReference>
<evidence type="ECO:0000256" key="5">
    <source>
        <dbReference type="ARBA" id="ARBA00023242"/>
    </source>
</evidence>
<evidence type="ECO:0000313" key="12">
    <source>
        <dbReference type="EMBL" id="KAJ8350478.1"/>
    </source>
</evidence>
<dbReference type="GO" id="GO:0003950">
    <property type="term" value="F:NAD+ poly-ADP-ribosyltransferase activity"/>
    <property type="evidence" value="ECO:0007669"/>
    <property type="project" value="UniProtKB-UniRule"/>
</dbReference>
<dbReference type="Pfam" id="PF23249">
    <property type="entry name" value="KH_PARP14_3"/>
    <property type="match status" value="1"/>
</dbReference>
<dbReference type="OrthoDB" id="6133115at2759"/>
<dbReference type="GO" id="GO:0003676">
    <property type="term" value="F:nucleic acid binding"/>
    <property type="evidence" value="ECO:0007669"/>
    <property type="project" value="InterPro"/>
</dbReference>
<dbReference type="Pfam" id="PF23248">
    <property type="entry name" value="KH_PARP14_2"/>
    <property type="match status" value="1"/>
</dbReference>
<dbReference type="InterPro" id="IPR012317">
    <property type="entry name" value="Poly(ADP-ribose)pol_cat_dom"/>
</dbReference>
<evidence type="ECO:0000256" key="4">
    <source>
        <dbReference type="ARBA" id="ARBA00023027"/>
    </source>
</evidence>
<dbReference type="InterPro" id="IPR037197">
    <property type="entry name" value="WWE_dom_sf"/>
</dbReference>
<dbReference type="InterPro" id="IPR057046">
    <property type="entry name" value="PARP14_KH_4"/>
</dbReference>
<evidence type="ECO:0000259" key="10">
    <source>
        <dbReference type="PROSITE" id="PS51059"/>
    </source>
</evidence>
<dbReference type="InterPro" id="IPR057047">
    <property type="entry name" value="PARP14_KH_5"/>
</dbReference>
<dbReference type="Gene3D" id="3.30.720.50">
    <property type="match status" value="1"/>
</dbReference>
<dbReference type="Pfam" id="PF23245">
    <property type="entry name" value="RRM_PARP14_2"/>
    <property type="match status" value="2"/>
</dbReference>
<dbReference type="GO" id="GO:0005634">
    <property type="term" value="C:nucleus"/>
    <property type="evidence" value="ECO:0007669"/>
    <property type="project" value="UniProtKB-SubCell"/>
</dbReference>
<dbReference type="InterPro" id="IPR002589">
    <property type="entry name" value="Macro_dom"/>
</dbReference>
<evidence type="ECO:0000256" key="2">
    <source>
        <dbReference type="ARBA" id="ARBA00022676"/>
    </source>
</evidence>
<dbReference type="Pfam" id="PF23252">
    <property type="entry name" value="KH_PARP14_5"/>
    <property type="match status" value="1"/>
</dbReference>
<dbReference type="Gene3D" id="3.90.228.10">
    <property type="match status" value="1"/>
</dbReference>
<dbReference type="InterPro" id="IPR057048">
    <property type="entry name" value="PARP14_KH_6"/>
</dbReference>
<evidence type="ECO:0000256" key="8">
    <source>
        <dbReference type="SAM" id="MobiDB-lite"/>
    </source>
</evidence>
<dbReference type="GO" id="GO:0070212">
    <property type="term" value="P:protein poly-ADP-ribosylation"/>
    <property type="evidence" value="ECO:0007669"/>
    <property type="project" value="TreeGrafter"/>
</dbReference>
<evidence type="ECO:0000256" key="1">
    <source>
        <dbReference type="ARBA" id="ARBA00004123"/>
    </source>
</evidence>
<dbReference type="Gene3D" id="3.40.220.10">
    <property type="entry name" value="Leucine Aminopeptidase, subunit E, domain 1"/>
    <property type="match status" value="2"/>
</dbReference>
<dbReference type="Pfam" id="PF23251">
    <property type="entry name" value="KH_PARP14_4"/>
    <property type="match status" value="1"/>
</dbReference>
<evidence type="ECO:0000256" key="3">
    <source>
        <dbReference type="ARBA" id="ARBA00022679"/>
    </source>
</evidence>
<evidence type="ECO:0000259" key="11">
    <source>
        <dbReference type="PROSITE" id="PS51154"/>
    </source>
</evidence>
<evidence type="ECO:0000256" key="7">
    <source>
        <dbReference type="RuleBase" id="RU362114"/>
    </source>
</evidence>
<dbReference type="Gene3D" id="3.30.70.330">
    <property type="match status" value="2"/>
</dbReference>
<proteinExistence type="inferred from homology"/>
<dbReference type="Pfam" id="PF23254">
    <property type="entry name" value="KH_PARP14_8"/>
    <property type="match status" value="1"/>
</dbReference>
<dbReference type="InterPro" id="IPR057045">
    <property type="entry name" value="PARP14_KH_3"/>
</dbReference>
<protein>
    <recommendedName>
        <fullName evidence="7">Poly [ADP-ribose] polymerase</fullName>
        <shortName evidence="7">PARP</shortName>
        <ecNumber evidence="7">2.4.2.-</ecNumber>
    </recommendedName>
</protein>
<dbReference type="Pfam" id="PF23253">
    <property type="entry name" value="KH_PARP14_6"/>
    <property type="match status" value="1"/>
</dbReference>
<feature type="domain" description="PARP catalytic" evidence="10">
    <location>
        <begin position="1567"/>
        <end position="1761"/>
    </location>
</feature>
<dbReference type="InterPro" id="IPR057050">
    <property type="entry name" value="RRM_PARP14_2"/>
</dbReference>
<feature type="region of interest" description="Disordered" evidence="8">
    <location>
        <begin position="243"/>
        <end position="266"/>
    </location>
</feature>
<dbReference type="GO" id="GO:0003714">
    <property type="term" value="F:transcription corepressor activity"/>
    <property type="evidence" value="ECO:0007669"/>
    <property type="project" value="TreeGrafter"/>
</dbReference>
<dbReference type="GO" id="GO:0010629">
    <property type="term" value="P:negative regulation of gene expression"/>
    <property type="evidence" value="ECO:0007669"/>
    <property type="project" value="TreeGrafter"/>
</dbReference>
<dbReference type="FunFam" id="3.90.228.10:FF:000008">
    <property type="entry name" value="Poly [ADP-ribose] polymerase"/>
    <property type="match status" value="1"/>
</dbReference>
<keyword evidence="2 7" id="KW-0328">Glycosyltransferase</keyword>
<evidence type="ECO:0000313" key="13">
    <source>
        <dbReference type="Proteomes" id="UP001152622"/>
    </source>
</evidence>
<dbReference type="SUPFAM" id="SSF117839">
    <property type="entry name" value="WWE domain"/>
    <property type="match status" value="1"/>
</dbReference>
<dbReference type="EC" id="2.4.2.-" evidence="7"/>
<comment type="caution">
    <text evidence="12">The sequence shown here is derived from an EMBL/GenBank/DDBJ whole genome shotgun (WGS) entry which is preliminary data.</text>
</comment>
<feature type="domain" description="Macro" evidence="11">
    <location>
        <begin position="1160"/>
        <end position="1334"/>
    </location>
</feature>
<dbReference type="InterPro" id="IPR057049">
    <property type="entry name" value="PARP14_KH_8"/>
</dbReference>
<dbReference type="Pfam" id="PF00644">
    <property type="entry name" value="PARP"/>
    <property type="match status" value="1"/>
</dbReference>
<comment type="subcellular location">
    <subcellularLocation>
        <location evidence="1">Nucleus</location>
    </subcellularLocation>
</comment>
<dbReference type="GO" id="GO:1990404">
    <property type="term" value="F:NAD+-protein mono-ADP-ribosyltransferase activity"/>
    <property type="evidence" value="ECO:0007669"/>
    <property type="project" value="TreeGrafter"/>
</dbReference>
<keyword evidence="13" id="KW-1185">Reference proteome</keyword>
<name>A0A9Q1F3T5_SYNKA</name>
<dbReference type="InterPro" id="IPR057044">
    <property type="entry name" value="PARP14_KH_1"/>
</dbReference>
<evidence type="ECO:0000259" key="9">
    <source>
        <dbReference type="PROSITE" id="PS50918"/>
    </source>
</evidence>
<dbReference type="EMBL" id="JAINUF010000009">
    <property type="protein sequence ID" value="KAJ8350478.1"/>
    <property type="molecule type" value="Genomic_DNA"/>
</dbReference>
<dbReference type="CDD" id="cd02903">
    <property type="entry name" value="Macro_BAL-like"/>
    <property type="match status" value="1"/>
</dbReference>
<organism evidence="12 13">
    <name type="scientific">Synaphobranchus kaupii</name>
    <name type="common">Kaup's arrowtooth eel</name>
    <dbReference type="NCBI Taxonomy" id="118154"/>
    <lineage>
        <taxon>Eukaryota</taxon>
        <taxon>Metazoa</taxon>
        <taxon>Chordata</taxon>
        <taxon>Craniata</taxon>
        <taxon>Vertebrata</taxon>
        <taxon>Euteleostomi</taxon>
        <taxon>Actinopterygii</taxon>
        <taxon>Neopterygii</taxon>
        <taxon>Teleostei</taxon>
        <taxon>Anguilliformes</taxon>
        <taxon>Synaphobranchidae</taxon>
        <taxon>Synaphobranchus</taxon>
    </lineage>
</organism>
<accession>A0A9Q1F3T5</accession>
<dbReference type="CDD" id="cd12300">
    <property type="entry name" value="RRM1_PAR14"/>
    <property type="match status" value="1"/>
</dbReference>
<feature type="region of interest" description="Disordered" evidence="8">
    <location>
        <begin position="87"/>
        <end position="120"/>
    </location>
</feature>
<dbReference type="SUPFAM" id="SSF54928">
    <property type="entry name" value="RNA-binding domain, RBD"/>
    <property type="match status" value="1"/>
</dbReference>
<dbReference type="InterPro" id="IPR052056">
    <property type="entry name" value="Mono-ARTD/PARP"/>
</dbReference>
<dbReference type="Pfam" id="PF23084">
    <property type="entry name" value="KH_PARP14_1"/>
    <property type="match status" value="1"/>
</dbReference>